<reference evidence="2 3" key="1">
    <citation type="submission" date="2022-02" db="EMBL/GenBank/DDBJ databases">
        <title>Draft genome sequence of Mezorhizobium retamae strain IRAMC:0171 isolated from Retama raetam nodules.</title>
        <authorList>
            <person name="Bengaied R."/>
            <person name="Sbissi I."/>
            <person name="Huber K."/>
            <person name="Ghodbane F."/>
            <person name="Nouioui I."/>
            <person name="Tarhouni M."/>
            <person name="Gtari M."/>
        </authorList>
    </citation>
    <scope>NUCLEOTIDE SEQUENCE [LARGE SCALE GENOMIC DNA]</scope>
    <source>
        <strain evidence="2 3">IRAMC:0171</strain>
    </source>
</reference>
<comment type="caution">
    <text evidence="2">The sequence shown here is derived from an EMBL/GenBank/DDBJ whole genome shotgun (WGS) entry which is preliminary data.</text>
</comment>
<keyword evidence="1" id="KW-1133">Transmembrane helix</keyword>
<dbReference type="Proteomes" id="UP001201701">
    <property type="component" value="Unassembled WGS sequence"/>
</dbReference>
<feature type="transmembrane region" description="Helical" evidence="1">
    <location>
        <begin position="380"/>
        <end position="399"/>
    </location>
</feature>
<protein>
    <submittedName>
        <fullName evidence="2">Uncharacterized protein</fullName>
    </submittedName>
</protein>
<keyword evidence="1" id="KW-0472">Membrane</keyword>
<keyword evidence="3" id="KW-1185">Reference proteome</keyword>
<dbReference type="EMBL" id="JAKREW010000048">
    <property type="protein sequence ID" value="MCG7508633.1"/>
    <property type="molecule type" value="Genomic_DNA"/>
</dbReference>
<gene>
    <name evidence="2" type="ORF">L4923_26695</name>
</gene>
<accession>A0ABS9QP99</accession>
<evidence type="ECO:0000256" key="1">
    <source>
        <dbReference type="SAM" id="Phobius"/>
    </source>
</evidence>
<dbReference type="RefSeq" id="WP_239370142.1">
    <property type="nucleotide sequence ID" value="NZ_JAKREW010000048.1"/>
</dbReference>
<sequence>MRPPLLLGIGFSPRRFCSASRRCFSSQFPHWSSATASRKRRANREVGTLASEPDGKAAALGSLAALYPWMRPFHARPVCDYASRLFDPPASRTQPEFRIQALHKLLALIRKAAIRNGIPDGTAGEMCRDFEQRRVLQTGPHLLLIPEPEAFYTHIFSLLGLSSHGCSSYVSYAVSTVSLVERARKGPGWLSIGGKAINVFGLSRSRMIGYGLLTGLGPYQFDLMPAGADGQSEALQELRDLLPTAQFERPAHAIKAANQVLWPAMFCKRCTFLQLDDEDIADLVADHLADDASWLRTRLLENQKVASGLVEGIDHLATGPWAGWLARGTDFFWSYENGKRVPLRLEGRKLVRHPTGAKVVRFTASEIAARLLDRSLIPNMLLAFLVLAMLPGVRVLGGVRQPIYYPLMRYIVCRAVEIAGIDHDLRHALAVDDLPGAWGHRVIEGSRHPFDLLTEAGSSGISDMIDVLAQVTLTEACGNMAGFVSDPAWSELRKRIEAKAVSVTDPEWAFT</sequence>
<proteinExistence type="predicted"/>
<organism evidence="2 3">
    <name type="scientific">Mesorhizobium retamae</name>
    <dbReference type="NCBI Taxonomy" id="2912854"/>
    <lineage>
        <taxon>Bacteria</taxon>
        <taxon>Pseudomonadati</taxon>
        <taxon>Pseudomonadota</taxon>
        <taxon>Alphaproteobacteria</taxon>
        <taxon>Hyphomicrobiales</taxon>
        <taxon>Phyllobacteriaceae</taxon>
        <taxon>Mesorhizobium</taxon>
    </lineage>
</organism>
<keyword evidence="1" id="KW-0812">Transmembrane</keyword>
<name>A0ABS9QP99_9HYPH</name>
<evidence type="ECO:0000313" key="2">
    <source>
        <dbReference type="EMBL" id="MCG7508633.1"/>
    </source>
</evidence>
<evidence type="ECO:0000313" key="3">
    <source>
        <dbReference type="Proteomes" id="UP001201701"/>
    </source>
</evidence>